<dbReference type="EMBL" id="CP065315">
    <property type="protein sequence ID" value="QQR04908.1"/>
    <property type="molecule type" value="Genomic_DNA"/>
</dbReference>
<evidence type="ECO:0000313" key="2">
    <source>
        <dbReference type="Proteomes" id="UP000595792"/>
    </source>
</evidence>
<dbReference type="RefSeq" id="WP_065535289.1">
    <property type="nucleotide sequence ID" value="NZ_CP015406.2"/>
</dbReference>
<evidence type="ECO:0008006" key="3">
    <source>
        <dbReference type="Google" id="ProtNLM"/>
    </source>
</evidence>
<reference evidence="1 2" key="1">
    <citation type="submission" date="2020-11" db="EMBL/GenBank/DDBJ databases">
        <title>Closed and high quality bacterial genomes of the OMM12 community.</title>
        <authorList>
            <person name="Marbouty M."/>
            <person name="Lamy-Besnier Q."/>
            <person name="Debarbieux L."/>
            <person name="Koszul R."/>
        </authorList>
    </citation>
    <scope>NUCLEOTIDE SEQUENCE [LARGE SCALE GENOMIC DNA]</scope>
    <source>
        <strain evidence="1 2">YL31</strain>
    </source>
</reference>
<dbReference type="Proteomes" id="UP000595792">
    <property type="component" value="Chromosome"/>
</dbReference>
<dbReference type="KEGG" id="fpla:A4U99_14530"/>
<gene>
    <name evidence="1" type="ORF">I5Q84_13085</name>
</gene>
<evidence type="ECO:0000313" key="1">
    <source>
        <dbReference type="EMBL" id="QQR04908.1"/>
    </source>
</evidence>
<sequence length="244" mass="27352">MKFRNPETGEVIENTYEDTTFCGQYKGCINCPVEAARQSHDCTEWVDKHPYEAARLMGYEVVDDDAVAGMCCNCAHGGPSCSWDENKDCKLRPDRIIRKTKQKQEEKGMATDFEIKITQIRRDKPLKDWTLGEVKEYCASRNGNCADDCLFSKKGIVMVCGVVSKPAWWDLSDKPRFTRQEVESAKIISVLFPEATHIERLRGSKVLGITGAEDGWIANIESSLFPEIKSGQSVTLDEIIGGAQ</sequence>
<name>A0AAX1KGG0_FLAPL</name>
<dbReference type="AlphaFoldDB" id="A0AAX1KGG0"/>
<organism evidence="1 2">
    <name type="scientific">Flavonifractor plautii</name>
    <name type="common">Fusobacterium plautii</name>
    <dbReference type="NCBI Taxonomy" id="292800"/>
    <lineage>
        <taxon>Bacteria</taxon>
        <taxon>Bacillati</taxon>
        <taxon>Bacillota</taxon>
        <taxon>Clostridia</taxon>
        <taxon>Eubacteriales</taxon>
        <taxon>Oscillospiraceae</taxon>
        <taxon>Flavonifractor</taxon>
    </lineage>
</organism>
<accession>A0AAX1KGG0</accession>
<proteinExistence type="predicted"/>
<protein>
    <recommendedName>
        <fullName evidence="3">DUF4280 domain-containing protein</fullName>
    </recommendedName>
</protein>